<dbReference type="EMBL" id="PYGI01000002">
    <property type="protein sequence ID" value="PSL16239.1"/>
    <property type="molecule type" value="Genomic_DNA"/>
</dbReference>
<proteinExistence type="inferred from homology"/>
<dbReference type="InterPro" id="IPR001469">
    <property type="entry name" value="ATP_synth_F1_dsu/esu"/>
</dbReference>
<dbReference type="InterPro" id="IPR024037">
    <property type="entry name" value="Alt_ATP_synth_F1_esu"/>
</dbReference>
<comment type="function">
    <text evidence="1">Produces ATP from ADP in the presence of a proton gradient across the membrane.</text>
</comment>
<evidence type="ECO:0000256" key="10">
    <source>
        <dbReference type="ARBA" id="ARBA00031795"/>
    </source>
</evidence>
<dbReference type="AlphaFoldDB" id="A0A2P8F3F2"/>
<keyword evidence="8" id="KW-0066">ATP synthesis</keyword>
<keyword evidence="8" id="KW-0139">CF(1)</keyword>
<name>A0A2P8F3F2_9GAMM</name>
<evidence type="ECO:0000256" key="6">
    <source>
        <dbReference type="ARBA" id="ARBA00023065"/>
    </source>
</evidence>
<dbReference type="CDD" id="cd12152">
    <property type="entry name" value="F1-ATPase_delta"/>
    <property type="match status" value="1"/>
</dbReference>
<dbReference type="Pfam" id="PF02823">
    <property type="entry name" value="ATP-synt_DE_N"/>
    <property type="match status" value="1"/>
</dbReference>
<evidence type="ECO:0000256" key="8">
    <source>
        <dbReference type="ARBA" id="ARBA00023196"/>
    </source>
</evidence>
<accession>A0A2P8F3F2</accession>
<evidence type="ECO:0000256" key="3">
    <source>
        <dbReference type="ARBA" id="ARBA00005712"/>
    </source>
</evidence>
<dbReference type="NCBIfam" id="NF004871">
    <property type="entry name" value="PRK06228.1"/>
    <property type="match status" value="1"/>
</dbReference>
<sequence length="135" mass="14810">MSPMSLKVLLPYGIFAEASEVTEVVAETDAGAFGLLPHRLDCVAALVPGILIYHSQDEGERFIAVDQGVLIKAGPDVIVSVRHALAGTDLEQLRQQVTEEFLTLDEQERSLRSVMAKLESGFLRRFAGLSNDRRT</sequence>
<keyword evidence="13" id="KW-1185">Reference proteome</keyword>
<dbReference type="GO" id="GO:0046933">
    <property type="term" value="F:proton-transporting ATP synthase activity, rotational mechanism"/>
    <property type="evidence" value="ECO:0007669"/>
    <property type="project" value="InterPro"/>
</dbReference>
<evidence type="ECO:0000313" key="12">
    <source>
        <dbReference type="EMBL" id="PSL16239.1"/>
    </source>
</evidence>
<dbReference type="Proteomes" id="UP000242133">
    <property type="component" value="Unassembled WGS sequence"/>
</dbReference>
<keyword evidence="7" id="KW-0472">Membrane</keyword>
<dbReference type="InterPro" id="IPR036771">
    <property type="entry name" value="ATPsynth_dsu/esu_N"/>
</dbReference>
<dbReference type="SUPFAM" id="SSF51344">
    <property type="entry name" value="Epsilon subunit of F1F0-ATP synthase N-terminal domain"/>
    <property type="match status" value="1"/>
</dbReference>
<dbReference type="GO" id="GO:0012505">
    <property type="term" value="C:endomembrane system"/>
    <property type="evidence" value="ECO:0007669"/>
    <property type="project" value="UniProtKB-SubCell"/>
</dbReference>
<evidence type="ECO:0000256" key="2">
    <source>
        <dbReference type="ARBA" id="ARBA00004184"/>
    </source>
</evidence>
<protein>
    <recommendedName>
        <fullName evidence="4">ATP synthase epsilon chain</fullName>
    </recommendedName>
    <alternativeName>
        <fullName evidence="10">ATP synthase F1 sector epsilon subunit</fullName>
    </alternativeName>
    <alternativeName>
        <fullName evidence="9">F-ATPase epsilon subunit</fullName>
    </alternativeName>
</protein>
<dbReference type="GO" id="GO:0045259">
    <property type="term" value="C:proton-transporting ATP synthase complex"/>
    <property type="evidence" value="ECO:0007669"/>
    <property type="project" value="UniProtKB-KW"/>
</dbReference>
<reference evidence="12 13" key="1">
    <citation type="submission" date="2018-03" db="EMBL/GenBank/DDBJ databases">
        <title>Genomic Encyclopedia of Archaeal and Bacterial Type Strains, Phase II (KMG-II): from individual species to whole genera.</title>
        <authorList>
            <person name="Goeker M."/>
        </authorList>
    </citation>
    <scope>NUCLEOTIDE SEQUENCE [LARGE SCALE GENOMIC DNA]</scope>
    <source>
        <strain evidence="12 13">DSM 17586</strain>
    </source>
</reference>
<comment type="similarity">
    <text evidence="3">Belongs to the ATPase epsilon chain family.</text>
</comment>
<evidence type="ECO:0000256" key="4">
    <source>
        <dbReference type="ARBA" id="ARBA00014480"/>
    </source>
</evidence>
<keyword evidence="6" id="KW-0406">Ion transport</keyword>
<gene>
    <name evidence="12" type="ORF">CLV44_102162</name>
</gene>
<evidence type="ECO:0000313" key="13">
    <source>
        <dbReference type="Proteomes" id="UP000242133"/>
    </source>
</evidence>
<dbReference type="InterPro" id="IPR020546">
    <property type="entry name" value="ATP_synth_F1_dsu/esu_N"/>
</dbReference>
<dbReference type="RefSeq" id="WP_245912566.1">
    <property type="nucleotide sequence ID" value="NZ_PYGI01000002.1"/>
</dbReference>
<dbReference type="NCBIfam" id="TIGR03166">
    <property type="entry name" value="alt_F1F0_F1_eps"/>
    <property type="match status" value="1"/>
</dbReference>
<evidence type="ECO:0000259" key="11">
    <source>
        <dbReference type="Pfam" id="PF02823"/>
    </source>
</evidence>
<evidence type="ECO:0000256" key="1">
    <source>
        <dbReference type="ARBA" id="ARBA00003543"/>
    </source>
</evidence>
<comment type="caution">
    <text evidence="12">The sequence shown here is derived from an EMBL/GenBank/DDBJ whole genome shotgun (WGS) entry which is preliminary data.</text>
</comment>
<feature type="domain" description="ATP synthase F1 complex delta/epsilon subunit N-terminal" evidence="11">
    <location>
        <begin position="4"/>
        <end position="84"/>
    </location>
</feature>
<dbReference type="Gene3D" id="2.60.15.10">
    <property type="entry name" value="F0F1 ATP synthase delta/epsilon subunit, N-terminal"/>
    <property type="match status" value="1"/>
</dbReference>
<keyword evidence="5" id="KW-0813">Transport</keyword>
<evidence type="ECO:0000256" key="5">
    <source>
        <dbReference type="ARBA" id="ARBA00022448"/>
    </source>
</evidence>
<evidence type="ECO:0000256" key="7">
    <source>
        <dbReference type="ARBA" id="ARBA00023136"/>
    </source>
</evidence>
<comment type="subcellular location">
    <subcellularLocation>
        <location evidence="2">Endomembrane system</location>
        <topology evidence="2">Peripheral membrane protein</topology>
    </subcellularLocation>
</comment>
<organism evidence="12 13">
    <name type="scientific">Marinobacterium halophilum</name>
    <dbReference type="NCBI Taxonomy" id="267374"/>
    <lineage>
        <taxon>Bacteria</taxon>
        <taxon>Pseudomonadati</taxon>
        <taxon>Pseudomonadota</taxon>
        <taxon>Gammaproteobacteria</taxon>
        <taxon>Oceanospirillales</taxon>
        <taxon>Oceanospirillaceae</taxon>
        <taxon>Marinobacterium</taxon>
    </lineage>
</organism>
<evidence type="ECO:0000256" key="9">
    <source>
        <dbReference type="ARBA" id="ARBA00030215"/>
    </source>
</evidence>